<sequence>MEQAREADRKRSEHATGTASPHAAIAGVCSLSSVSPGQQASQSLRKFTTNLSSFFPNQPSTI</sequence>
<protein>
    <submittedName>
        <fullName evidence="2">Uncharacterized protein</fullName>
    </submittedName>
</protein>
<gene>
    <name evidence="2" type="ORF">COCNU_01G014900</name>
</gene>
<keyword evidence="3" id="KW-1185">Reference proteome</keyword>
<feature type="region of interest" description="Disordered" evidence="1">
    <location>
        <begin position="1"/>
        <end position="22"/>
    </location>
</feature>
<comment type="caution">
    <text evidence="2">The sequence shown here is derived from an EMBL/GenBank/DDBJ whole genome shotgun (WGS) entry which is preliminary data.</text>
</comment>
<dbReference type="Proteomes" id="UP000797356">
    <property type="component" value="Chromosome 1"/>
</dbReference>
<organism evidence="2 3">
    <name type="scientific">Cocos nucifera</name>
    <name type="common">Coconut palm</name>
    <dbReference type="NCBI Taxonomy" id="13894"/>
    <lineage>
        <taxon>Eukaryota</taxon>
        <taxon>Viridiplantae</taxon>
        <taxon>Streptophyta</taxon>
        <taxon>Embryophyta</taxon>
        <taxon>Tracheophyta</taxon>
        <taxon>Spermatophyta</taxon>
        <taxon>Magnoliopsida</taxon>
        <taxon>Liliopsida</taxon>
        <taxon>Arecaceae</taxon>
        <taxon>Arecoideae</taxon>
        <taxon>Cocoseae</taxon>
        <taxon>Attaleinae</taxon>
        <taxon>Cocos</taxon>
    </lineage>
</organism>
<proteinExistence type="predicted"/>
<evidence type="ECO:0000256" key="1">
    <source>
        <dbReference type="SAM" id="MobiDB-lite"/>
    </source>
</evidence>
<accession>A0A8K0HVV5</accession>
<evidence type="ECO:0000313" key="2">
    <source>
        <dbReference type="EMBL" id="KAG1327556.1"/>
    </source>
</evidence>
<dbReference type="AlphaFoldDB" id="A0A8K0HVV5"/>
<reference evidence="2" key="1">
    <citation type="journal article" date="2017" name="Gigascience">
        <title>The genome draft of coconut (Cocos nucifera).</title>
        <authorList>
            <person name="Xiao Y."/>
            <person name="Xu P."/>
            <person name="Fan H."/>
            <person name="Baudouin L."/>
            <person name="Xia W."/>
            <person name="Bocs S."/>
            <person name="Xu J."/>
            <person name="Li Q."/>
            <person name="Guo A."/>
            <person name="Zhou L."/>
            <person name="Li J."/>
            <person name="Wu Y."/>
            <person name="Ma Z."/>
            <person name="Armero A."/>
            <person name="Issali A.E."/>
            <person name="Liu N."/>
            <person name="Peng M."/>
            <person name="Yang Y."/>
        </authorList>
    </citation>
    <scope>NUCLEOTIDE SEQUENCE</scope>
    <source>
        <tissue evidence="2">Spear leaf of Hainan Tall coconut</tissue>
    </source>
</reference>
<dbReference type="EMBL" id="CM017872">
    <property type="protein sequence ID" value="KAG1327556.1"/>
    <property type="molecule type" value="Genomic_DNA"/>
</dbReference>
<feature type="compositionally biased region" description="Basic and acidic residues" evidence="1">
    <location>
        <begin position="1"/>
        <end position="14"/>
    </location>
</feature>
<name>A0A8K0HVV5_COCNU</name>
<evidence type="ECO:0000313" key="3">
    <source>
        <dbReference type="Proteomes" id="UP000797356"/>
    </source>
</evidence>
<reference evidence="2" key="2">
    <citation type="submission" date="2019-07" db="EMBL/GenBank/DDBJ databases">
        <authorList>
            <person name="Yang Y."/>
            <person name="Bocs S."/>
            <person name="Baudouin L."/>
        </authorList>
    </citation>
    <scope>NUCLEOTIDE SEQUENCE</scope>
    <source>
        <tissue evidence="2">Spear leaf of Hainan Tall coconut</tissue>
    </source>
</reference>